<dbReference type="GO" id="GO:0033186">
    <property type="term" value="C:CAF-1 complex"/>
    <property type="evidence" value="ECO:0007669"/>
    <property type="project" value="TreeGrafter"/>
</dbReference>
<evidence type="ECO:0000313" key="7">
    <source>
        <dbReference type="Proteomes" id="UP000650833"/>
    </source>
</evidence>
<dbReference type="Pfam" id="PF12253">
    <property type="entry name" value="CAF1A_dimeriz"/>
    <property type="match status" value="1"/>
</dbReference>
<name>A0A8H7QS16_9FUNG</name>
<dbReference type="GO" id="GO:0006281">
    <property type="term" value="P:DNA repair"/>
    <property type="evidence" value="ECO:0007669"/>
    <property type="project" value="UniProtKB-KW"/>
</dbReference>
<evidence type="ECO:0000256" key="4">
    <source>
        <dbReference type="ARBA" id="ARBA00023242"/>
    </source>
</evidence>
<evidence type="ECO:0000256" key="3">
    <source>
        <dbReference type="ARBA" id="ARBA00023204"/>
    </source>
</evidence>
<dbReference type="AlphaFoldDB" id="A0A8H7QS16"/>
<organism evidence="6 7">
    <name type="scientific">Mucor plumbeus</name>
    <dbReference type="NCBI Taxonomy" id="97098"/>
    <lineage>
        <taxon>Eukaryota</taxon>
        <taxon>Fungi</taxon>
        <taxon>Fungi incertae sedis</taxon>
        <taxon>Mucoromycota</taxon>
        <taxon>Mucoromycotina</taxon>
        <taxon>Mucoromycetes</taxon>
        <taxon>Mucorales</taxon>
        <taxon>Mucorineae</taxon>
        <taxon>Mucoraceae</taxon>
        <taxon>Mucor</taxon>
    </lineage>
</organism>
<keyword evidence="7" id="KW-1185">Reference proteome</keyword>
<evidence type="ECO:0000313" key="6">
    <source>
        <dbReference type="EMBL" id="KAG2197367.1"/>
    </source>
</evidence>
<keyword evidence="4" id="KW-0539">Nucleus</keyword>
<protein>
    <recommendedName>
        <fullName evidence="5">Chromatin assembly factor 1 subunit A dimerization domain-containing protein</fullName>
    </recommendedName>
</protein>
<dbReference type="OrthoDB" id="440676at2759"/>
<dbReference type="GO" id="GO:0005634">
    <property type="term" value="C:nucleus"/>
    <property type="evidence" value="ECO:0007669"/>
    <property type="project" value="UniProtKB-SubCell"/>
</dbReference>
<evidence type="ECO:0000259" key="5">
    <source>
        <dbReference type="Pfam" id="PF12253"/>
    </source>
</evidence>
<dbReference type="InterPro" id="IPR022043">
    <property type="entry name" value="CAF1A_DD"/>
</dbReference>
<gene>
    <name evidence="6" type="ORF">INT46_008364</name>
</gene>
<dbReference type="EMBL" id="JAEPRC010000431">
    <property type="protein sequence ID" value="KAG2197367.1"/>
    <property type="molecule type" value="Genomic_DNA"/>
</dbReference>
<proteinExistence type="predicted"/>
<dbReference type="PANTHER" id="PTHR15272:SF0">
    <property type="entry name" value="CHROMATIN ASSEMBLY FACTOR 1 SUBUNIT A"/>
    <property type="match status" value="1"/>
</dbReference>
<comment type="subcellular location">
    <subcellularLocation>
        <location evidence="1">Nucleus</location>
    </subcellularLocation>
</comment>
<dbReference type="GO" id="GO:0006334">
    <property type="term" value="P:nucleosome assembly"/>
    <property type="evidence" value="ECO:0007669"/>
    <property type="project" value="TreeGrafter"/>
</dbReference>
<dbReference type="Proteomes" id="UP000650833">
    <property type="component" value="Unassembled WGS sequence"/>
</dbReference>
<keyword evidence="3" id="KW-0234">DNA repair</keyword>
<sequence>MEAAVNALSIAKGYTQKSIDKGHRFIENGQVIYHEERLRIENHKMFSNAIIHFREWRANVESTNINIRASDIPQEYTYLIAMLAHESDESLNLLANRLNDLLSPFEKNNEASFSFFKAIKHIIKVAAFQERYGLADAVLLLKGSPSSMPKRLSIFRWQVHDTTKLPSDVFRAATRKREKRKLFSSIFTKAFQSLSESERAELLYDEGGSFIIESSAEQTHGTENVLFSPYKQKEYVRLAPINQQSRKRLCSSFDTLFYVGLNNTFDLRQRFLEELPPDTKMKRGLTIRNVDLKKAWIESTRTGSTPHNIRQLRSLKMKLLQFHEDVRPAYFGTWTKGIISKSAMVTGRRPFAKDAALDYDYDSEAEWDHDVDGDDIYTLDPDGDEDRLFPTDDEEEEEVGIASFSVSNGDEDESKWVVPEGYLSDDEGIHVRKSHKHKYGIVSRPAKWPIAGNKHFPMKPVILGPSFESTNEPENHPLSDFKMHMLIDFDSYEGYSPFVELRDDTKKSDAIIDSANNMSLNICFEPDKSKSPLYRREIDKVQHQNRQKLVNVIVSNKSKTMMGLVTMLKTKNEFEEYTIAQLQAMIHDLAIQEVRGSSNEYNWYLRS</sequence>
<comment type="caution">
    <text evidence="6">The sequence shown here is derived from an EMBL/GenBank/DDBJ whole genome shotgun (WGS) entry which is preliminary data.</text>
</comment>
<evidence type="ECO:0000256" key="1">
    <source>
        <dbReference type="ARBA" id="ARBA00004123"/>
    </source>
</evidence>
<keyword evidence="2" id="KW-0227">DNA damage</keyword>
<feature type="domain" description="Chromatin assembly factor 1 subunit A dimerization" evidence="5">
    <location>
        <begin position="318"/>
        <end position="386"/>
    </location>
</feature>
<dbReference type="PANTHER" id="PTHR15272">
    <property type="entry name" value="CHROMATIN ASSEMBLY FACTOR 1 SUBUNIT A CAF-1 SUBUNIT A"/>
    <property type="match status" value="1"/>
</dbReference>
<accession>A0A8H7QS16</accession>
<evidence type="ECO:0000256" key="2">
    <source>
        <dbReference type="ARBA" id="ARBA00022763"/>
    </source>
</evidence>
<reference evidence="6" key="1">
    <citation type="submission" date="2020-12" db="EMBL/GenBank/DDBJ databases">
        <title>Metabolic potential, ecology and presence of endohyphal bacteria is reflected in genomic diversity of Mucoromycotina.</title>
        <authorList>
            <person name="Muszewska A."/>
            <person name="Okrasinska A."/>
            <person name="Steczkiewicz K."/>
            <person name="Drgas O."/>
            <person name="Orlowska M."/>
            <person name="Perlinska-Lenart U."/>
            <person name="Aleksandrzak-Piekarczyk T."/>
            <person name="Szatraj K."/>
            <person name="Zielenkiewicz U."/>
            <person name="Pilsyk S."/>
            <person name="Malc E."/>
            <person name="Mieczkowski P."/>
            <person name="Kruszewska J.S."/>
            <person name="Biernat P."/>
            <person name="Pawlowska J."/>
        </authorList>
    </citation>
    <scope>NUCLEOTIDE SEQUENCE</scope>
    <source>
        <strain evidence="6">CBS 226.32</strain>
    </source>
</reference>